<dbReference type="Gene3D" id="3.90.45.10">
    <property type="entry name" value="Peptide deformylase"/>
    <property type="match status" value="1"/>
</dbReference>
<dbReference type="Proteomes" id="UP000032534">
    <property type="component" value="Unassembled WGS sequence"/>
</dbReference>
<feature type="binding site" evidence="6">
    <location>
        <position position="116"/>
    </location>
    <ligand>
        <name>Fe cation</name>
        <dbReference type="ChEBI" id="CHEBI:24875"/>
    </ligand>
</feature>
<comment type="catalytic activity">
    <reaction evidence="6">
        <text>N-terminal N-formyl-L-methionyl-[peptide] + H2O = N-terminal L-methionyl-[peptide] + formate</text>
        <dbReference type="Rhea" id="RHEA:24420"/>
        <dbReference type="Rhea" id="RHEA-COMP:10639"/>
        <dbReference type="Rhea" id="RHEA-COMP:10640"/>
        <dbReference type="ChEBI" id="CHEBI:15377"/>
        <dbReference type="ChEBI" id="CHEBI:15740"/>
        <dbReference type="ChEBI" id="CHEBI:49298"/>
        <dbReference type="ChEBI" id="CHEBI:64731"/>
        <dbReference type="EC" id="3.5.1.88"/>
    </reaction>
</comment>
<evidence type="ECO:0000313" key="8">
    <source>
        <dbReference type="Proteomes" id="UP000032534"/>
    </source>
</evidence>
<dbReference type="InterPro" id="IPR036821">
    <property type="entry name" value="Peptide_deformylase_sf"/>
</dbReference>
<dbReference type="FunFam" id="3.90.45.10:FF:000002">
    <property type="entry name" value="Peptide deformylase"/>
    <property type="match status" value="1"/>
</dbReference>
<comment type="similarity">
    <text evidence="1 6">Belongs to the polypeptide deformylase family.</text>
</comment>
<name>A0A0D7X7A9_9BACL</name>
<dbReference type="NCBIfam" id="TIGR00079">
    <property type="entry name" value="pept_deformyl"/>
    <property type="match status" value="1"/>
</dbReference>
<keyword evidence="8" id="KW-1185">Reference proteome</keyword>
<evidence type="ECO:0000256" key="5">
    <source>
        <dbReference type="ARBA" id="ARBA00023004"/>
    </source>
</evidence>
<keyword evidence="3 6" id="KW-0378">Hydrolase</keyword>
<dbReference type="InterPro" id="IPR023635">
    <property type="entry name" value="Peptide_deformylase"/>
</dbReference>
<dbReference type="GO" id="GO:0042586">
    <property type="term" value="F:peptide deformylase activity"/>
    <property type="evidence" value="ECO:0007669"/>
    <property type="project" value="UniProtKB-UniRule"/>
</dbReference>
<feature type="active site" evidence="6">
    <location>
        <position position="160"/>
    </location>
</feature>
<evidence type="ECO:0000256" key="1">
    <source>
        <dbReference type="ARBA" id="ARBA00010759"/>
    </source>
</evidence>
<comment type="caution">
    <text evidence="7">The sequence shown here is derived from an EMBL/GenBank/DDBJ whole genome shotgun (WGS) entry which is preliminary data.</text>
</comment>
<evidence type="ECO:0000256" key="3">
    <source>
        <dbReference type="ARBA" id="ARBA00022801"/>
    </source>
</evidence>
<gene>
    <name evidence="6 7" type="primary">def</name>
    <name evidence="7" type="ORF">QD47_01835</name>
</gene>
<organism evidence="7 8">
    <name type="scientific">Paenibacillus terrae</name>
    <dbReference type="NCBI Taxonomy" id="159743"/>
    <lineage>
        <taxon>Bacteria</taxon>
        <taxon>Bacillati</taxon>
        <taxon>Bacillota</taxon>
        <taxon>Bacilli</taxon>
        <taxon>Bacillales</taxon>
        <taxon>Paenibacillaceae</taxon>
        <taxon>Paenibacillus</taxon>
    </lineage>
</organism>
<keyword evidence="5 6" id="KW-0408">Iron</keyword>
<dbReference type="CDD" id="cd00487">
    <property type="entry name" value="Pep_deformylase"/>
    <property type="match status" value="1"/>
</dbReference>
<evidence type="ECO:0000256" key="2">
    <source>
        <dbReference type="ARBA" id="ARBA00022723"/>
    </source>
</evidence>
<dbReference type="Pfam" id="PF01327">
    <property type="entry name" value="Pep_deformylase"/>
    <property type="match status" value="1"/>
</dbReference>
<evidence type="ECO:0000256" key="4">
    <source>
        <dbReference type="ARBA" id="ARBA00022917"/>
    </source>
</evidence>
<dbReference type="AlphaFoldDB" id="A0A0D7X7A9"/>
<sequence length="193" mass="22326">MSNLPMDMLLTKDIVREGEPILRTKVDPVCLPLREEDLQQMRWMMDYLKNSQNEELATRYDLRPGVGLSANQVGLNKRMCAVYYQDGDKTVEYALFNPKLVSHSTSMIYLEQGEGCLSVDRYIPGYVPRYEKIRIKANLPDGTQELLTFKGYPAIVVQHEMDHLDGIMFYDRINPDDPQKLPQGVHIEPFVRE</sequence>
<dbReference type="SUPFAM" id="SSF56420">
    <property type="entry name" value="Peptide deformylase"/>
    <property type="match status" value="1"/>
</dbReference>
<comment type="function">
    <text evidence="6">Removes the formyl group from the N-terminal Met of newly synthesized proteins. Requires at least a dipeptide for an efficient rate of reaction. N-terminal L-methionine is a prerequisite for activity but the enzyme has broad specificity at other positions.</text>
</comment>
<dbReference type="OrthoDB" id="9784988at2"/>
<keyword evidence="4 6" id="KW-0648">Protein biosynthesis</keyword>
<dbReference type="PATRIC" id="fig|159743.3.peg.408"/>
<dbReference type="GO" id="GO:0006412">
    <property type="term" value="P:translation"/>
    <property type="evidence" value="ECO:0007669"/>
    <property type="project" value="UniProtKB-UniRule"/>
</dbReference>
<dbReference type="RefSeq" id="WP_044644521.1">
    <property type="nucleotide sequence ID" value="NZ_JTHP01000002.1"/>
</dbReference>
<reference evidence="7 8" key="1">
    <citation type="submission" date="2014-11" db="EMBL/GenBank/DDBJ databases">
        <title>Draft Genome Sequences of Paenibacillus polymyxa NRRL B-30509 and Paenibacillus terrae NRRL B-30644, Strains from a Poultry Environment that Produce Tridecaptin A and Paenicidins.</title>
        <authorList>
            <person name="van Belkum M.J."/>
            <person name="Lohans C.T."/>
            <person name="Vederas J.C."/>
        </authorList>
    </citation>
    <scope>NUCLEOTIDE SEQUENCE [LARGE SCALE GENOMIC DNA]</scope>
    <source>
        <strain evidence="7 8">NRRL B-30644</strain>
    </source>
</reference>
<comment type="cofactor">
    <cofactor evidence="6">
        <name>Fe(2+)</name>
        <dbReference type="ChEBI" id="CHEBI:29033"/>
    </cofactor>
    <text evidence="6">Binds 1 Fe(2+) ion.</text>
</comment>
<feature type="binding site" evidence="6">
    <location>
        <position position="163"/>
    </location>
    <ligand>
        <name>Fe cation</name>
        <dbReference type="ChEBI" id="CHEBI:24875"/>
    </ligand>
</feature>
<dbReference type="EC" id="3.5.1.88" evidence="6"/>
<dbReference type="GO" id="GO:0046872">
    <property type="term" value="F:metal ion binding"/>
    <property type="evidence" value="ECO:0007669"/>
    <property type="project" value="UniProtKB-KW"/>
</dbReference>
<protein>
    <recommendedName>
        <fullName evidence="6">Peptide deformylase</fullName>
        <shortName evidence="6">PDF</shortName>
        <ecNumber evidence="6">3.5.1.88</ecNumber>
    </recommendedName>
    <alternativeName>
        <fullName evidence="6">Polypeptide deformylase</fullName>
    </alternativeName>
</protein>
<keyword evidence="2 6" id="KW-0479">Metal-binding</keyword>
<evidence type="ECO:0000313" key="7">
    <source>
        <dbReference type="EMBL" id="KJD47291.1"/>
    </source>
</evidence>
<evidence type="ECO:0000256" key="6">
    <source>
        <dbReference type="HAMAP-Rule" id="MF_00163"/>
    </source>
</evidence>
<dbReference type="PRINTS" id="PR01576">
    <property type="entry name" value="PDEFORMYLASE"/>
</dbReference>
<dbReference type="PANTHER" id="PTHR10458:SF8">
    <property type="entry name" value="PEPTIDE DEFORMYLASE 2"/>
    <property type="match status" value="1"/>
</dbReference>
<dbReference type="EMBL" id="JTHP01000002">
    <property type="protein sequence ID" value="KJD47291.1"/>
    <property type="molecule type" value="Genomic_DNA"/>
</dbReference>
<feature type="binding site" evidence="6">
    <location>
        <position position="159"/>
    </location>
    <ligand>
        <name>Fe cation</name>
        <dbReference type="ChEBI" id="CHEBI:24875"/>
    </ligand>
</feature>
<proteinExistence type="inferred from homology"/>
<dbReference type="PANTHER" id="PTHR10458">
    <property type="entry name" value="PEPTIDE DEFORMYLASE"/>
    <property type="match status" value="1"/>
</dbReference>
<accession>A0A0D7X7A9</accession>
<dbReference type="HAMAP" id="MF_00163">
    <property type="entry name" value="Pep_deformylase"/>
    <property type="match status" value="1"/>
</dbReference>